<dbReference type="EMBL" id="JACRSV010000003">
    <property type="protein sequence ID" value="MBC8560614.1"/>
    <property type="molecule type" value="Genomic_DNA"/>
</dbReference>
<reference evidence="5" key="1">
    <citation type="submission" date="2020-08" db="EMBL/GenBank/DDBJ databases">
        <title>Genome public.</title>
        <authorList>
            <person name="Liu C."/>
            <person name="Sun Q."/>
        </authorList>
    </citation>
    <scope>NUCLEOTIDE SEQUENCE</scope>
    <source>
        <strain evidence="5">NSJ-33</strain>
    </source>
</reference>
<dbReference type="SUPFAM" id="SSF46689">
    <property type="entry name" value="Homeodomain-like"/>
    <property type="match status" value="1"/>
</dbReference>
<proteinExistence type="predicted"/>
<dbReference type="RefSeq" id="WP_249295698.1">
    <property type="nucleotide sequence ID" value="NZ_JACRSV010000003.1"/>
</dbReference>
<protein>
    <submittedName>
        <fullName evidence="5">AraC family transcriptional regulator</fullName>
    </submittedName>
</protein>
<keyword evidence="2" id="KW-0238">DNA-binding</keyword>
<dbReference type="PANTHER" id="PTHR43280:SF2">
    <property type="entry name" value="HTH-TYPE TRANSCRIPTIONAL REGULATOR EXSA"/>
    <property type="match status" value="1"/>
</dbReference>
<name>A0A926E2S1_9FIRM</name>
<keyword evidence="3" id="KW-0804">Transcription</keyword>
<evidence type="ECO:0000313" key="5">
    <source>
        <dbReference type="EMBL" id="MBC8560614.1"/>
    </source>
</evidence>
<organism evidence="5 6">
    <name type="scientific">Fumia xinanensis</name>
    <dbReference type="NCBI Taxonomy" id="2763659"/>
    <lineage>
        <taxon>Bacteria</taxon>
        <taxon>Bacillati</taxon>
        <taxon>Bacillota</taxon>
        <taxon>Clostridia</taxon>
        <taxon>Eubacteriales</taxon>
        <taxon>Oscillospiraceae</taxon>
        <taxon>Fumia</taxon>
    </lineage>
</organism>
<dbReference type="AlphaFoldDB" id="A0A926E2S1"/>
<dbReference type="InterPro" id="IPR018060">
    <property type="entry name" value="HTH_AraC"/>
</dbReference>
<dbReference type="InterPro" id="IPR020449">
    <property type="entry name" value="Tscrpt_reg_AraC-type_HTH"/>
</dbReference>
<evidence type="ECO:0000256" key="2">
    <source>
        <dbReference type="ARBA" id="ARBA00023125"/>
    </source>
</evidence>
<dbReference type="Pfam" id="PF12833">
    <property type="entry name" value="HTH_18"/>
    <property type="match status" value="1"/>
</dbReference>
<evidence type="ECO:0000256" key="3">
    <source>
        <dbReference type="ARBA" id="ARBA00023163"/>
    </source>
</evidence>
<gene>
    <name evidence="5" type="ORF">H8710_11125</name>
</gene>
<dbReference type="PROSITE" id="PS01124">
    <property type="entry name" value="HTH_ARAC_FAMILY_2"/>
    <property type="match status" value="1"/>
</dbReference>
<accession>A0A926E2S1</accession>
<dbReference type="Proteomes" id="UP000610760">
    <property type="component" value="Unassembled WGS sequence"/>
</dbReference>
<dbReference type="PANTHER" id="PTHR43280">
    <property type="entry name" value="ARAC-FAMILY TRANSCRIPTIONAL REGULATOR"/>
    <property type="match status" value="1"/>
</dbReference>
<dbReference type="GO" id="GO:0043565">
    <property type="term" value="F:sequence-specific DNA binding"/>
    <property type="evidence" value="ECO:0007669"/>
    <property type="project" value="InterPro"/>
</dbReference>
<keyword evidence="1" id="KW-0805">Transcription regulation</keyword>
<dbReference type="InterPro" id="IPR037923">
    <property type="entry name" value="HTH-like"/>
</dbReference>
<dbReference type="InterPro" id="IPR003313">
    <property type="entry name" value="AraC-bd"/>
</dbReference>
<sequence>MREDIINLPPAETEQPLYIPMVGTAYWDKNVVVTRKCFWSCCIEYIVQGRGKMEINGHTFYPSKGDICIFPLFSDYSCRADQNDPWVRMWIDVRGVLSNELLKLYGIENEYVIQNLNLSGIFKRVFDTASNKDLSPSESNLRLTLYFYEIIQRIAIHVRKNQSEVSDEARALKNHIDRNVNCNISIHELSALIYRSPSQTIRIFKKAFQCTPYDYASNLKIETAKLYLKNTSLKIKEIAYQVGFSDEHYFSNVFRAKTGVSPKEFRHR</sequence>
<dbReference type="InterPro" id="IPR009057">
    <property type="entry name" value="Homeodomain-like_sf"/>
</dbReference>
<dbReference type="GO" id="GO:0003700">
    <property type="term" value="F:DNA-binding transcription factor activity"/>
    <property type="evidence" value="ECO:0007669"/>
    <property type="project" value="InterPro"/>
</dbReference>
<dbReference type="SUPFAM" id="SSF51215">
    <property type="entry name" value="Regulatory protein AraC"/>
    <property type="match status" value="1"/>
</dbReference>
<dbReference type="PRINTS" id="PR00032">
    <property type="entry name" value="HTHARAC"/>
</dbReference>
<dbReference type="Gene3D" id="1.10.10.60">
    <property type="entry name" value="Homeodomain-like"/>
    <property type="match status" value="2"/>
</dbReference>
<feature type="domain" description="HTH araC/xylS-type" evidence="4">
    <location>
        <begin position="170"/>
        <end position="268"/>
    </location>
</feature>
<dbReference type="PROSITE" id="PS00041">
    <property type="entry name" value="HTH_ARAC_FAMILY_1"/>
    <property type="match status" value="1"/>
</dbReference>
<keyword evidence="6" id="KW-1185">Reference proteome</keyword>
<dbReference type="Pfam" id="PF02311">
    <property type="entry name" value="AraC_binding"/>
    <property type="match status" value="1"/>
</dbReference>
<evidence type="ECO:0000313" key="6">
    <source>
        <dbReference type="Proteomes" id="UP000610760"/>
    </source>
</evidence>
<dbReference type="InterPro" id="IPR018062">
    <property type="entry name" value="HTH_AraC-typ_CS"/>
</dbReference>
<evidence type="ECO:0000256" key="1">
    <source>
        <dbReference type="ARBA" id="ARBA00023015"/>
    </source>
</evidence>
<comment type="caution">
    <text evidence="5">The sequence shown here is derived from an EMBL/GenBank/DDBJ whole genome shotgun (WGS) entry which is preliminary data.</text>
</comment>
<dbReference type="SMART" id="SM00342">
    <property type="entry name" value="HTH_ARAC"/>
    <property type="match status" value="1"/>
</dbReference>
<evidence type="ECO:0000259" key="4">
    <source>
        <dbReference type="PROSITE" id="PS01124"/>
    </source>
</evidence>